<feature type="compositionally biased region" description="Basic residues" evidence="1">
    <location>
        <begin position="161"/>
        <end position="178"/>
    </location>
</feature>
<dbReference type="EMBL" id="WHVB01000012">
    <property type="protein sequence ID" value="KAF8478207.1"/>
    <property type="molecule type" value="Genomic_DNA"/>
</dbReference>
<feature type="region of interest" description="Disordered" evidence="1">
    <location>
        <begin position="149"/>
        <end position="193"/>
    </location>
</feature>
<keyword evidence="3" id="KW-1185">Reference proteome</keyword>
<dbReference type="AlphaFoldDB" id="A0A9P5T7S1"/>
<dbReference type="Proteomes" id="UP000759537">
    <property type="component" value="Unassembled WGS sequence"/>
</dbReference>
<evidence type="ECO:0000313" key="2">
    <source>
        <dbReference type="EMBL" id="KAF8478207.1"/>
    </source>
</evidence>
<accession>A0A9P5T7S1</accession>
<feature type="compositionally biased region" description="Pro residues" evidence="1">
    <location>
        <begin position="127"/>
        <end position="137"/>
    </location>
</feature>
<evidence type="ECO:0000313" key="3">
    <source>
        <dbReference type="Proteomes" id="UP000759537"/>
    </source>
</evidence>
<protein>
    <submittedName>
        <fullName evidence="2">Uncharacterized protein</fullName>
    </submittedName>
</protein>
<feature type="region of interest" description="Disordered" evidence="1">
    <location>
        <begin position="98"/>
        <end position="137"/>
    </location>
</feature>
<name>A0A9P5T7S1_9AGAM</name>
<comment type="caution">
    <text evidence="2">The sequence shown here is derived from an EMBL/GenBank/DDBJ whole genome shotgun (WGS) entry which is preliminary data.</text>
</comment>
<feature type="compositionally biased region" description="Low complexity" evidence="1">
    <location>
        <begin position="98"/>
        <end position="121"/>
    </location>
</feature>
<reference evidence="2" key="1">
    <citation type="submission" date="2019-10" db="EMBL/GenBank/DDBJ databases">
        <authorList>
            <consortium name="DOE Joint Genome Institute"/>
            <person name="Kuo A."/>
            <person name="Miyauchi S."/>
            <person name="Kiss E."/>
            <person name="Drula E."/>
            <person name="Kohler A."/>
            <person name="Sanchez-Garcia M."/>
            <person name="Andreopoulos B."/>
            <person name="Barry K.W."/>
            <person name="Bonito G."/>
            <person name="Buee M."/>
            <person name="Carver A."/>
            <person name="Chen C."/>
            <person name="Cichocki N."/>
            <person name="Clum A."/>
            <person name="Culley D."/>
            <person name="Crous P.W."/>
            <person name="Fauchery L."/>
            <person name="Girlanda M."/>
            <person name="Hayes R."/>
            <person name="Keri Z."/>
            <person name="LaButti K."/>
            <person name="Lipzen A."/>
            <person name="Lombard V."/>
            <person name="Magnuson J."/>
            <person name="Maillard F."/>
            <person name="Morin E."/>
            <person name="Murat C."/>
            <person name="Nolan M."/>
            <person name="Ohm R."/>
            <person name="Pangilinan J."/>
            <person name="Pereira M."/>
            <person name="Perotto S."/>
            <person name="Peter M."/>
            <person name="Riley R."/>
            <person name="Sitrit Y."/>
            <person name="Stielow B."/>
            <person name="Szollosi G."/>
            <person name="Zifcakova L."/>
            <person name="Stursova M."/>
            <person name="Spatafora J.W."/>
            <person name="Tedersoo L."/>
            <person name="Vaario L.-M."/>
            <person name="Yamada A."/>
            <person name="Yan M."/>
            <person name="Wang P."/>
            <person name="Xu J."/>
            <person name="Bruns T."/>
            <person name="Baldrian P."/>
            <person name="Vilgalys R."/>
            <person name="Henrissat B."/>
            <person name="Grigoriev I.V."/>
            <person name="Hibbett D."/>
            <person name="Nagy L.G."/>
            <person name="Martin F.M."/>
        </authorList>
    </citation>
    <scope>NUCLEOTIDE SEQUENCE</scope>
    <source>
        <strain evidence="2">Prilba</strain>
    </source>
</reference>
<gene>
    <name evidence="2" type="ORF">DFH94DRAFT_84542</name>
</gene>
<sequence>MAHHLLRILRQTHSNSSSWLTARKRPMLNGLGVPPDVEKNCTVDAFPQCFRRLSTLASNASRWGHCGVTLFIPPPPPSPQMRVGRAFLLDFLPPSLAPSASRRGASSASRAPTPTSPQTRACGVSVTPPPLPLAAASPPPSLSCRRCRLSLHSTSPPPPLPRRRHHPSPPSVLHRRPRPSLSTPHRPRPSLSMLCRRPCPPLCHVTAATPASPRSVTTPCRPRSPSSMPPARVR</sequence>
<feature type="region of interest" description="Disordered" evidence="1">
    <location>
        <begin position="206"/>
        <end position="234"/>
    </location>
</feature>
<organism evidence="2 3">
    <name type="scientific">Russula ochroleuca</name>
    <dbReference type="NCBI Taxonomy" id="152965"/>
    <lineage>
        <taxon>Eukaryota</taxon>
        <taxon>Fungi</taxon>
        <taxon>Dikarya</taxon>
        <taxon>Basidiomycota</taxon>
        <taxon>Agaricomycotina</taxon>
        <taxon>Agaricomycetes</taxon>
        <taxon>Russulales</taxon>
        <taxon>Russulaceae</taxon>
        <taxon>Russula</taxon>
    </lineage>
</organism>
<feature type="compositionally biased region" description="Low complexity" evidence="1">
    <location>
        <begin position="212"/>
        <end position="234"/>
    </location>
</feature>
<proteinExistence type="predicted"/>
<evidence type="ECO:0000256" key="1">
    <source>
        <dbReference type="SAM" id="MobiDB-lite"/>
    </source>
</evidence>
<reference evidence="2" key="2">
    <citation type="journal article" date="2020" name="Nat. Commun.">
        <title>Large-scale genome sequencing of mycorrhizal fungi provides insights into the early evolution of symbiotic traits.</title>
        <authorList>
            <person name="Miyauchi S."/>
            <person name="Kiss E."/>
            <person name="Kuo A."/>
            <person name="Drula E."/>
            <person name="Kohler A."/>
            <person name="Sanchez-Garcia M."/>
            <person name="Morin E."/>
            <person name="Andreopoulos B."/>
            <person name="Barry K.W."/>
            <person name="Bonito G."/>
            <person name="Buee M."/>
            <person name="Carver A."/>
            <person name="Chen C."/>
            <person name="Cichocki N."/>
            <person name="Clum A."/>
            <person name="Culley D."/>
            <person name="Crous P.W."/>
            <person name="Fauchery L."/>
            <person name="Girlanda M."/>
            <person name="Hayes R.D."/>
            <person name="Keri Z."/>
            <person name="LaButti K."/>
            <person name="Lipzen A."/>
            <person name="Lombard V."/>
            <person name="Magnuson J."/>
            <person name="Maillard F."/>
            <person name="Murat C."/>
            <person name="Nolan M."/>
            <person name="Ohm R.A."/>
            <person name="Pangilinan J."/>
            <person name="Pereira M.F."/>
            <person name="Perotto S."/>
            <person name="Peter M."/>
            <person name="Pfister S."/>
            <person name="Riley R."/>
            <person name="Sitrit Y."/>
            <person name="Stielow J.B."/>
            <person name="Szollosi G."/>
            <person name="Zifcakova L."/>
            <person name="Stursova M."/>
            <person name="Spatafora J.W."/>
            <person name="Tedersoo L."/>
            <person name="Vaario L.M."/>
            <person name="Yamada A."/>
            <person name="Yan M."/>
            <person name="Wang P."/>
            <person name="Xu J."/>
            <person name="Bruns T."/>
            <person name="Baldrian P."/>
            <person name="Vilgalys R."/>
            <person name="Dunand C."/>
            <person name="Henrissat B."/>
            <person name="Grigoriev I.V."/>
            <person name="Hibbett D."/>
            <person name="Nagy L.G."/>
            <person name="Martin F.M."/>
        </authorList>
    </citation>
    <scope>NUCLEOTIDE SEQUENCE</scope>
    <source>
        <strain evidence="2">Prilba</strain>
    </source>
</reference>